<dbReference type="InterPro" id="IPR022691">
    <property type="entry name" value="Tscrpt_elong_fac_GreA/B_N"/>
</dbReference>
<sequence length="619" mass="70743">MKPEAIDLLIEQKPQLKRARGKLEAMQPGAYCMHRAWGFGKIQSYDEADNKLVIDFEEDKPGHRMDPAFCVDKLEILPEGNILVRRRTHPEEIEEMIKKRQGDLVAEVLATMKDQTASPTELENLLGRLLGPTKFKKWWTNTKKILVKDPRIATPSKKTDPYVLREEELKPEQEILEDFYVLKQPKKKILLAEKLYQISDNVKEIEEDLPNIFDHLTEAIKDARGLNQAERLHGVWVRNDLARHLSEDPETIEPTSKSLILETEDTSELASNIPSAYQKRFLDLMSRVYPEDWKEVLLDILKNSSGKLTNETVNFMNERECEDLVAESFHKWLAEQSMKGPVIHWVVKNRNSRKYAKIVEGMIGPKLLAAMFYAIDYEALQNATVRRIQLADALMDDQELIHDLLEHASEEEARDLAQSLLLNQGFEDLTKKSLMARFIKLFPRIQSLLSGDEEEKTDELIVSQESLDLRKKEYEDLINKKIPENKEAIQIAREHGDLKENSEYKMARQDQDTLLARKAQLEAEVGRARVTDFSEAGNDVVGIGSIVEVLQKGASAQTFAILGAWDSAPERNILSYKTPLGQALLGHGAGETVQTEIDGNHEDWEIKTISRWLDSGQSL</sequence>
<keyword evidence="5" id="KW-0648">Protein biosynthesis</keyword>
<dbReference type="EMBL" id="CP136920">
    <property type="protein sequence ID" value="WOO40760.1"/>
    <property type="molecule type" value="Genomic_DNA"/>
</dbReference>
<dbReference type="SUPFAM" id="SSF54534">
    <property type="entry name" value="FKBP-like"/>
    <property type="match status" value="1"/>
</dbReference>
<dbReference type="Gene3D" id="3.10.50.30">
    <property type="entry name" value="Transcription elongation factor, GreA/GreB, C-terminal domain"/>
    <property type="match status" value="1"/>
</dbReference>
<evidence type="ECO:0000313" key="6">
    <source>
        <dbReference type="Proteomes" id="UP001304300"/>
    </source>
</evidence>
<dbReference type="Pfam" id="PF01272">
    <property type="entry name" value="GreA_GreB"/>
    <property type="match status" value="1"/>
</dbReference>
<evidence type="ECO:0000313" key="5">
    <source>
        <dbReference type="EMBL" id="WOO40760.1"/>
    </source>
</evidence>
<feature type="domain" description="Transcription elongation factor GreA/GreB N-terminal" evidence="4">
    <location>
        <begin position="461"/>
        <end position="530"/>
    </location>
</feature>
<evidence type="ECO:0000256" key="2">
    <source>
        <dbReference type="ARBA" id="ARBA00023163"/>
    </source>
</evidence>
<keyword evidence="6" id="KW-1185">Reference proteome</keyword>
<keyword evidence="2" id="KW-0804">Transcription</keyword>
<gene>
    <name evidence="5" type="ORF">RZN69_19225</name>
</gene>
<dbReference type="SUPFAM" id="SSF46557">
    <property type="entry name" value="GreA transcript cleavage protein, N-terminal domain"/>
    <property type="match status" value="1"/>
</dbReference>
<evidence type="ECO:0000259" key="4">
    <source>
        <dbReference type="Pfam" id="PF03449"/>
    </source>
</evidence>
<dbReference type="Gene3D" id="1.10.287.180">
    <property type="entry name" value="Transcription elongation factor, GreA/GreB, N-terminal domain"/>
    <property type="match status" value="1"/>
</dbReference>
<keyword evidence="5" id="KW-0251">Elongation factor</keyword>
<organism evidence="5 6">
    <name type="scientific">Rubellicoccus peritrichatus</name>
    <dbReference type="NCBI Taxonomy" id="3080537"/>
    <lineage>
        <taxon>Bacteria</taxon>
        <taxon>Pseudomonadati</taxon>
        <taxon>Verrucomicrobiota</taxon>
        <taxon>Opitutia</taxon>
        <taxon>Puniceicoccales</taxon>
        <taxon>Cerasicoccaceae</taxon>
        <taxon>Rubellicoccus</taxon>
    </lineage>
</organism>
<keyword evidence="1" id="KW-0805">Transcription regulation</keyword>
<dbReference type="KEGG" id="puo:RZN69_19225"/>
<dbReference type="GO" id="GO:0032784">
    <property type="term" value="P:regulation of DNA-templated transcription elongation"/>
    <property type="evidence" value="ECO:0007669"/>
    <property type="project" value="InterPro"/>
</dbReference>
<dbReference type="Pfam" id="PF03449">
    <property type="entry name" value="GreA_GreB_N"/>
    <property type="match status" value="1"/>
</dbReference>
<feature type="domain" description="Transcription elongation factor GreA/GreB C-terminal" evidence="3">
    <location>
        <begin position="538"/>
        <end position="610"/>
    </location>
</feature>
<dbReference type="GO" id="GO:0003677">
    <property type="term" value="F:DNA binding"/>
    <property type="evidence" value="ECO:0007669"/>
    <property type="project" value="InterPro"/>
</dbReference>
<name>A0AAQ3L7N8_9BACT</name>
<proteinExistence type="predicted"/>
<dbReference type="GO" id="GO:0070063">
    <property type="term" value="F:RNA polymerase binding"/>
    <property type="evidence" value="ECO:0007669"/>
    <property type="project" value="InterPro"/>
</dbReference>
<dbReference type="InterPro" id="IPR001437">
    <property type="entry name" value="Tscrpt_elong_fac_GreA/B_C"/>
</dbReference>
<dbReference type="AlphaFoldDB" id="A0AAQ3L7N8"/>
<dbReference type="RefSeq" id="WP_317832947.1">
    <property type="nucleotide sequence ID" value="NZ_CP136920.1"/>
</dbReference>
<reference evidence="5 6" key="1">
    <citation type="submission" date="2023-10" db="EMBL/GenBank/DDBJ databases">
        <title>Rubellicoccus peritrichatus gen. nov., sp. nov., isolated from an algae of coral reef tank.</title>
        <authorList>
            <person name="Luo J."/>
        </authorList>
    </citation>
    <scope>NUCLEOTIDE SEQUENCE [LARGE SCALE GENOMIC DNA]</scope>
    <source>
        <strain evidence="5 6">CR14</strain>
    </source>
</reference>
<dbReference type="InterPro" id="IPR023459">
    <property type="entry name" value="Tscrpt_elong_fac_GreA/B_fam"/>
</dbReference>
<dbReference type="Proteomes" id="UP001304300">
    <property type="component" value="Chromosome"/>
</dbReference>
<dbReference type="InterPro" id="IPR036805">
    <property type="entry name" value="Tscrpt_elong_fac_GreA/B_N_sf"/>
</dbReference>
<evidence type="ECO:0000259" key="3">
    <source>
        <dbReference type="Pfam" id="PF01272"/>
    </source>
</evidence>
<dbReference type="GO" id="GO:0006354">
    <property type="term" value="P:DNA-templated transcription elongation"/>
    <property type="evidence" value="ECO:0007669"/>
    <property type="project" value="TreeGrafter"/>
</dbReference>
<protein>
    <submittedName>
        <fullName evidence="5">GreA/GreB family elongation factor</fullName>
    </submittedName>
</protein>
<dbReference type="PANTHER" id="PTHR30437:SF4">
    <property type="entry name" value="TRANSCRIPTION ELONGATION FACTOR GREA"/>
    <property type="match status" value="1"/>
</dbReference>
<dbReference type="PANTHER" id="PTHR30437">
    <property type="entry name" value="TRANSCRIPTION ELONGATION FACTOR GREA"/>
    <property type="match status" value="1"/>
</dbReference>
<evidence type="ECO:0000256" key="1">
    <source>
        <dbReference type="ARBA" id="ARBA00023015"/>
    </source>
</evidence>
<dbReference type="InterPro" id="IPR036953">
    <property type="entry name" value="GreA/GreB_C_sf"/>
</dbReference>
<accession>A0AAQ3L7N8</accession>
<dbReference type="GO" id="GO:0003746">
    <property type="term" value="F:translation elongation factor activity"/>
    <property type="evidence" value="ECO:0007669"/>
    <property type="project" value="UniProtKB-KW"/>
</dbReference>